<keyword evidence="3" id="KW-0227">DNA damage</keyword>
<evidence type="ECO:0000256" key="3">
    <source>
        <dbReference type="ARBA" id="ARBA00022763"/>
    </source>
</evidence>
<evidence type="ECO:0000256" key="7">
    <source>
        <dbReference type="ARBA" id="ARBA00023239"/>
    </source>
</evidence>
<keyword evidence="2 8" id="KW-0645">Protease</keyword>
<protein>
    <recommendedName>
        <fullName evidence="8">Abasic site processing protein</fullName>
        <ecNumber evidence="8">3.4.-.-</ecNumber>
    </recommendedName>
</protein>
<keyword evidence="4 8" id="KW-0378">Hydrolase</keyword>
<comment type="similarity">
    <text evidence="1 8">Belongs to the SOS response-associated peptidase family.</text>
</comment>
<evidence type="ECO:0000313" key="10">
    <source>
        <dbReference type="Proteomes" id="UP000441754"/>
    </source>
</evidence>
<evidence type="ECO:0000256" key="4">
    <source>
        <dbReference type="ARBA" id="ARBA00022801"/>
    </source>
</evidence>
<dbReference type="InterPro" id="IPR003738">
    <property type="entry name" value="SRAP"/>
</dbReference>
<sequence length="208" mass="23764">MCYTVNAKSPVSTLQRKAKVHKVQGSEDYTPPGRISGFAHPILPVITEEDPDTIQLLKWGLIPSWAKEDKAAELAKMTLNAREDTVFEKPSFKGSILGNRCILLIDGFYEWRHEGSKKIPHYITLKEGEPFALGCIYATWKGRDAFSIITTDANPMMEYIHNTKKRMPFVLPLEHASAWLKPELTKTEIKELMQPLDEDLMKYEVIEK</sequence>
<evidence type="ECO:0000256" key="8">
    <source>
        <dbReference type="RuleBase" id="RU364100"/>
    </source>
</evidence>
<dbReference type="Pfam" id="PF02586">
    <property type="entry name" value="SRAP"/>
    <property type="match status" value="1"/>
</dbReference>
<dbReference type="Proteomes" id="UP000441754">
    <property type="component" value="Unassembled WGS sequence"/>
</dbReference>
<keyword evidence="5" id="KW-0190">Covalent protein-DNA linkage</keyword>
<reference evidence="9 10" key="1">
    <citation type="journal article" date="2018" name="Antonie Van Leeuwenhoek">
        <title>Larkinella terrae sp. nov., isolated from soil on Jeju Island, South Korea.</title>
        <authorList>
            <person name="Ten L.N."/>
            <person name="Jeon J."/>
            <person name="Park S.J."/>
            <person name="Park S."/>
            <person name="Lee S.Y."/>
            <person name="Kim M.K."/>
            <person name="Jung H.Y."/>
        </authorList>
    </citation>
    <scope>NUCLEOTIDE SEQUENCE [LARGE SCALE GENOMIC DNA]</scope>
    <source>
        <strain evidence="9 10">KCTC 52001</strain>
    </source>
</reference>
<dbReference type="AlphaFoldDB" id="A0A7K0EDB2"/>
<organism evidence="9 10">
    <name type="scientific">Larkinella terrae</name>
    <dbReference type="NCBI Taxonomy" id="2025311"/>
    <lineage>
        <taxon>Bacteria</taxon>
        <taxon>Pseudomonadati</taxon>
        <taxon>Bacteroidota</taxon>
        <taxon>Cytophagia</taxon>
        <taxon>Cytophagales</taxon>
        <taxon>Spirosomataceae</taxon>
        <taxon>Larkinella</taxon>
    </lineage>
</organism>
<accession>A0A7K0EDB2</accession>
<dbReference type="EMBL" id="WJXZ01000001">
    <property type="protein sequence ID" value="MRS59889.1"/>
    <property type="molecule type" value="Genomic_DNA"/>
</dbReference>
<evidence type="ECO:0000256" key="1">
    <source>
        <dbReference type="ARBA" id="ARBA00008136"/>
    </source>
</evidence>
<dbReference type="PANTHER" id="PTHR13604:SF0">
    <property type="entry name" value="ABASIC SITE PROCESSING PROTEIN HMCES"/>
    <property type="match status" value="1"/>
</dbReference>
<evidence type="ECO:0000256" key="6">
    <source>
        <dbReference type="ARBA" id="ARBA00023125"/>
    </source>
</evidence>
<dbReference type="EC" id="3.4.-.-" evidence="8"/>
<dbReference type="GO" id="GO:0106300">
    <property type="term" value="P:protein-DNA covalent cross-linking repair"/>
    <property type="evidence" value="ECO:0007669"/>
    <property type="project" value="InterPro"/>
</dbReference>
<comment type="caution">
    <text evidence="9">The sequence shown here is derived from an EMBL/GenBank/DDBJ whole genome shotgun (WGS) entry which is preliminary data.</text>
</comment>
<dbReference type="InterPro" id="IPR036590">
    <property type="entry name" value="SRAP-like"/>
</dbReference>
<gene>
    <name evidence="9" type="ORF">GJJ30_01185</name>
</gene>
<dbReference type="SUPFAM" id="SSF143081">
    <property type="entry name" value="BB1717-like"/>
    <property type="match status" value="1"/>
</dbReference>
<evidence type="ECO:0000313" key="9">
    <source>
        <dbReference type="EMBL" id="MRS59889.1"/>
    </source>
</evidence>
<evidence type="ECO:0000256" key="2">
    <source>
        <dbReference type="ARBA" id="ARBA00022670"/>
    </source>
</evidence>
<evidence type="ECO:0000256" key="5">
    <source>
        <dbReference type="ARBA" id="ARBA00023124"/>
    </source>
</evidence>
<dbReference type="GO" id="GO:0006508">
    <property type="term" value="P:proteolysis"/>
    <property type="evidence" value="ECO:0007669"/>
    <property type="project" value="UniProtKB-KW"/>
</dbReference>
<dbReference type="GO" id="GO:0003697">
    <property type="term" value="F:single-stranded DNA binding"/>
    <property type="evidence" value="ECO:0007669"/>
    <property type="project" value="InterPro"/>
</dbReference>
<dbReference type="RefSeq" id="WP_154172310.1">
    <property type="nucleotide sequence ID" value="NZ_WJXZ01000001.1"/>
</dbReference>
<keyword evidence="10" id="KW-1185">Reference proteome</keyword>
<dbReference type="Gene3D" id="3.90.1680.10">
    <property type="entry name" value="SOS response associated peptidase-like"/>
    <property type="match status" value="1"/>
</dbReference>
<dbReference type="PANTHER" id="PTHR13604">
    <property type="entry name" value="DC12-RELATED"/>
    <property type="match status" value="1"/>
</dbReference>
<dbReference type="OrthoDB" id="9782620at2"/>
<proteinExistence type="inferred from homology"/>
<dbReference type="GO" id="GO:0008233">
    <property type="term" value="F:peptidase activity"/>
    <property type="evidence" value="ECO:0007669"/>
    <property type="project" value="UniProtKB-KW"/>
</dbReference>
<name>A0A7K0EDB2_9BACT</name>
<keyword evidence="7" id="KW-0456">Lyase</keyword>
<keyword evidence="6" id="KW-0238">DNA-binding</keyword>
<dbReference type="GO" id="GO:0016829">
    <property type="term" value="F:lyase activity"/>
    <property type="evidence" value="ECO:0007669"/>
    <property type="project" value="UniProtKB-KW"/>
</dbReference>